<proteinExistence type="predicted"/>
<evidence type="ECO:0000256" key="8">
    <source>
        <dbReference type="ARBA" id="ARBA00049196"/>
    </source>
</evidence>
<dbReference type="InterPro" id="IPR049734">
    <property type="entry name" value="NudC-like_C"/>
</dbReference>
<sequence length="263" mass="29049">MAVFCGAACRRTSFWCSRLLSTYVTKTLEGVLAKFGQDAQRIEESVLIGCSDQREAWFALDLGLKSSSSKHVSLPQSEMEAELKGSFIKLRKVLFQLNSTDSSLLFTMAPVVITLVSDGPRCLLARQSSFPKGFYSALAGFCDIGESVEEAIHREVAEEVGLEVERLEYSASQHWPFPNSSLMIACHATAKPGQTEIQLNLRELEAAAWFSCDEVVSALKRTGTSMQPKDETFPFSLPPKLAIAHQLIKEWVEKQTCSSLSAQ</sequence>
<dbReference type="GO" id="GO:0046872">
    <property type="term" value="F:metal ion binding"/>
    <property type="evidence" value="ECO:0007669"/>
    <property type="project" value="UniProtKB-KW"/>
</dbReference>
<dbReference type="InterPro" id="IPR020084">
    <property type="entry name" value="NUDIX_hydrolase_CS"/>
</dbReference>
<evidence type="ECO:0000259" key="10">
    <source>
        <dbReference type="PROSITE" id="PS51462"/>
    </source>
</evidence>
<name>A0A8C5L7V7_JACJA</name>
<dbReference type="CDD" id="cd03429">
    <property type="entry name" value="NUDIX_NADH_pyrophosphatase_Nudt13"/>
    <property type="match status" value="1"/>
</dbReference>
<dbReference type="PANTHER" id="PTHR11383:SF3">
    <property type="entry name" value="NAD(P)H PYROPHOSPHATASE NUDT13, MITOCHONDRIAL"/>
    <property type="match status" value="1"/>
</dbReference>
<evidence type="ECO:0000256" key="9">
    <source>
        <dbReference type="ARBA" id="ARBA00049264"/>
    </source>
</evidence>
<evidence type="ECO:0000256" key="1">
    <source>
        <dbReference type="ARBA" id="ARBA00001946"/>
    </source>
</evidence>
<dbReference type="InterPro" id="IPR000086">
    <property type="entry name" value="NUDIX_hydrolase_dom"/>
</dbReference>
<evidence type="ECO:0000313" key="11">
    <source>
        <dbReference type="Ensembl" id="ENSJJAP00000019530.1"/>
    </source>
</evidence>
<evidence type="ECO:0000256" key="5">
    <source>
        <dbReference type="ARBA" id="ARBA00022842"/>
    </source>
</evidence>
<comment type="catalytic activity">
    <reaction evidence="8">
        <text>NAD(+) + H2O = beta-nicotinamide D-ribonucleotide + AMP + 2 H(+)</text>
        <dbReference type="Rhea" id="RHEA:11800"/>
        <dbReference type="ChEBI" id="CHEBI:14649"/>
        <dbReference type="ChEBI" id="CHEBI:15377"/>
        <dbReference type="ChEBI" id="CHEBI:15378"/>
        <dbReference type="ChEBI" id="CHEBI:57540"/>
        <dbReference type="ChEBI" id="CHEBI:456215"/>
        <dbReference type="EC" id="3.6.1.22"/>
    </reaction>
    <physiologicalReaction direction="left-to-right" evidence="8">
        <dbReference type="Rhea" id="RHEA:11801"/>
    </physiologicalReaction>
</comment>
<dbReference type="Proteomes" id="UP000694385">
    <property type="component" value="Unassembled WGS sequence"/>
</dbReference>
<reference evidence="11" key="1">
    <citation type="submission" date="2025-08" db="UniProtKB">
        <authorList>
            <consortium name="Ensembl"/>
        </authorList>
    </citation>
    <scope>IDENTIFICATION</scope>
</reference>
<dbReference type="Gene3D" id="3.90.79.10">
    <property type="entry name" value="Nucleoside Triphosphate Pyrophosphohydrolase"/>
    <property type="match status" value="1"/>
</dbReference>
<dbReference type="GO" id="GO:0035529">
    <property type="term" value="F:NADH pyrophosphatase activity"/>
    <property type="evidence" value="ECO:0007669"/>
    <property type="project" value="Ensembl"/>
</dbReference>
<evidence type="ECO:0000256" key="2">
    <source>
        <dbReference type="ARBA" id="ARBA00012381"/>
    </source>
</evidence>
<dbReference type="GeneTree" id="ENSGT00940000158879"/>
<keyword evidence="5" id="KW-0460">Magnesium</keyword>
<dbReference type="Ensembl" id="ENSJJAT00000026066.1">
    <property type="protein sequence ID" value="ENSJJAP00000019530.1"/>
    <property type="gene ID" value="ENSJJAG00000020463.1"/>
</dbReference>
<comment type="catalytic activity">
    <reaction evidence="7">
        <text>NADPH + H2O = reduced beta-nicotinamide D-ribonucleotide + adenosine 2',5'-bisphosphate + 2 H(+)</text>
        <dbReference type="Rhea" id="RHEA:60820"/>
        <dbReference type="ChEBI" id="CHEBI:15377"/>
        <dbReference type="ChEBI" id="CHEBI:15378"/>
        <dbReference type="ChEBI" id="CHEBI:57783"/>
        <dbReference type="ChEBI" id="CHEBI:90832"/>
        <dbReference type="ChEBI" id="CHEBI:194156"/>
    </reaction>
    <physiologicalReaction direction="left-to-right" evidence="7">
        <dbReference type="Rhea" id="RHEA:60821"/>
    </physiologicalReaction>
</comment>
<accession>A0A8C5L7V7</accession>
<reference evidence="11" key="2">
    <citation type="submission" date="2025-09" db="UniProtKB">
        <authorList>
            <consortium name="Ensembl"/>
        </authorList>
    </citation>
    <scope>IDENTIFICATION</scope>
</reference>
<evidence type="ECO:0000256" key="6">
    <source>
        <dbReference type="ARBA" id="ARBA00023027"/>
    </source>
</evidence>
<protein>
    <recommendedName>
        <fullName evidence="2">NAD(+) diphosphatase</fullName>
        <ecNumber evidence="2">3.6.1.22</ecNumber>
    </recommendedName>
</protein>
<comment type="cofactor">
    <cofactor evidence="1">
        <name>Mg(2+)</name>
        <dbReference type="ChEBI" id="CHEBI:18420"/>
    </cofactor>
</comment>
<gene>
    <name evidence="11" type="primary">Nudt13</name>
</gene>
<dbReference type="Pfam" id="PF09296">
    <property type="entry name" value="NUDIX-like"/>
    <property type="match status" value="1"/>
</dbReference>
<evidence type="ECO:0000256" key="7">
    <source>
        <dbReference type="ARBA" id="ARBA00047501"/>
    </source>
</evidence>
<keyword evidence="4" id="KW-0378">Hydrolase</keyword>
<dbReference type="OMA" id="CHATAKP"/>
<dbReference type="SUPFAM" id="SSF55811">
    <property type="entry name" value="Nudix"/>
    <property type="match status" value="1"/>
</dbReference>
<dbReference type="PROSITE" id="PS51462">
    <property type="entry name" value="NUDIX"/>
    <property type="match status" value="1"/>
</dbReference>
<organism evidence="11 12">
    <name type="scientific">Jaculus jaculus</name>
    <name type="common">Lesser Egyptian jerboa</name>
    <dbReference type="NCBI Taxonomy" id="51337"/>
    <lineage>
        <taxon>Eukaryota</taxon>
        <taxon>Metazoa</taxon>
        <taxon>Chordata</taxon>
        <taxon>Craniata</taxon>
        <taxon>Vertebrata</taxon>
        <taxon>Euteleostomi</taxon>
        <taxon>Mammalia</taxon>
        <taxon>Eutheria</taxon>
        <taxon>Euarchontoglires</taxon>
        <taxon>Glires</taxon>
        <taxon>Rodentia</taxon>
        <taxon>Myomorpha</taxon>
        <taxon>Dipodoidea</taxon>
        <taxon>Dipodidae</taxon>
        <taxon>Dipodinae</taxon>
        <taxon>Jaculus</taxon>
    </lineage>
</organism>
<dbReference type="PANTHER" id="PTHR11383">
    <property type="entry name" value="NUCLEOSIDE DIPHOSPHATE-LINKED MOIETY X MOTIF 13"/>
    <property type="match status" value="1"/>
</dbReference>
<dbReference type="EC" id="3.6.1.22" evidence="2"/>
<dbReference type="InterPro" id="IPR015797">
    <property type="entry name" value="NUDIX_hydrolase-like_dom_sf"/>
</dbReference>
<evidence type="ECO:0000256" key="3">
    <source>
        <dbReference type="ARBA" id="ARBA00022723"/>
    </source>
</evidence>
<keyword evidence="3" id="KW-0479">Metal-binding</keyword>
<dbReference type="GO" id="GO:0005739">
    <property type="term" value="C:mitochondrion"/>
    <property type="evidence" value="ECO:0007669"/>
    <property type="project" value="Ensembl"/>
</dbReference>
<comment type="catalytic activity">
    <reaction evidence="9">
        <text>NADH + H2O = reduced beta-nicotinamide D-ribonucleotide + AMP + 2 H(+)</text>
        <dbReference type="Rhea" id="RHEA:48868"/>
        <dbReference type="ChEBI" id="CHEBI:15377"/>
        <dbReference type="ChEBI" id="CHEBI:15378"/>
        <dbReference type="ChEBI" id="CHEBI:57945"/>
        <dbReference type="ChEBI" id="CHEBI:90832"/>
        <dbReference type="ChEBI" id="CHEBI:456215"/>
        <dbReference type="EC" id="3.6.1.22"/>
    </reaction>
    <physiologicalReaction direction="left-to-right" evidence="9">
        <dbReference type="Rhea" id="RHEA:48869"/>
    </physiologicalReaction>
</comment>
<evidence type="ECO:0000256" key="4">
    <source>
        <dbReference type="ARBA" id="ARBA00022801"/>
    </source>
</evidence>
<dbReference type="InterPro" id="IPR015375">
    <property type="entry name" value="NADH_PPase-like_N"/>
</dbReference>
<dbReference type="PROSITE" id="PS00893">
    <property type="entry name" value="NUDIX_BOX"/>
    <property type="match status" value="1"/>
</dbReference>
<evidence type="ECO:0000313" key="12">
    <source>
        <dbReference type="Proteomes" id="UP000694385"/>
    </source>
</evidence>
<keyword evidence="6" id="KW-0520">NAD</keyword>
<dbReference type="AlphaFoldDB" id="A0A8C5L7V7"/>
<keyword evidence="12" id="KW-1185">Reference proteome</keyword>
<dbReference type="Pfam" id="PF00293">
    <property type="entry name" value="NUDIX"/>
    <property type="match status" value="1"/>
</dbReference>
<feature type="domain" description="Nudix hydrolase" evidence="10">
    <location>
        <begin position="106"/>
        <end position="232"/>
    </location>
</feature>